<feature type="region of interest" description="Disordered" evidence="1">
    <location>
        <begin position="350"/>
        <end position="381"/>
    </location>
</feature>
<feature type="region of interest" description="Disordered" evidence="1">
    <location>
        <begin position="265"/>
        <end position="337"/>
    </location>
</feature>
<dbReference type="Gene3D" id="3.40.50.410">
    <property type="entry name" value="von Willebrand factor, type A domain"/>
    <property type="match status" value="1"/>
</dbReference>
<feature type="compositionally biased region" description="Basic and acidic residues" evidence="1">
    <location>
        <begin position="355"/>
        <end position="372"/>
    </location>
</feature>
<gene>
    <name evidence="3" type="ORF">SAMN04488135_101494</name>
</gene>
<dbReference type="EMBL" id="FQXE01000001">
    <property type="protein sequence ID" value="SHG87650.1"/>
    <property type="molecule type" value="Genomic_DNA"/>
</dbReference>
<dbReference type="PANTHER" id="PTHR41248:SF1">
    <property type="entry name" value="NORD PROTEIN"/>
    <property type="match status" value="1"/>
</dbReference>
<dbReference type="InterPro" id="IPR036465">
    <property type="entry name" value="vWFA_dom_sf"/>
</dbReference>
<dbReference type="SMART" id="SM00327">
    <property type="entry name" value="VWA"/>
    <property type="match status" value="1"/>
</dbReference>
<protein>
    <submittedName>
        <fullName evidence="3">Nitric oxide reductase NorD protein</fullName>
    </submittedName>
</protein>
<accession>A0A1M5NDR0</accession>
<dbReference type="CDD" id="cd01454">
    <property type="entry name" value="vWA_norD_type"/>
    <property type="match status" value="1"/>
</dbReference>
<dbReference type="STRING" id="658167.SAMN04488135_101494"/>
<dbReference type="SUPFAM" id="SSF53300">
    <property type="entry name" value="vWA-like"/>
    <property type="match status" value="1"/>
</dbReference>
<dbReference type="PROSITE" id="PS50234">
    <property type="entry name" value="VWFA"/>
    <property type="match status" value="1"/>
</dbReference>
<evidence type="ECO:0000313" key="4">
    <source>
        <dbReference type="Proteomes" id="UP000184226"/>
    </source>
</evidence>
<dbReference type="AlphaFoldDB" id="A0A1M5NDR0"/>
<feature type="compositionally biased region" description="Basic residues" evidence="1">
    <location>
        <begin position="283"/>
        <end position="292"/>
    </location>
</feature>
<dbReference type="OrthoDB" id="9758211at2"/>
<keyword evidence="4" id="KW-1185">Reference proteome</keyword>
<dbReference type="InterPro" id="IPR002035">
    <property type="entry name" value="VWF_A"/>
</dbReference>
<proteinExistence type="predicted"/>
<sequence length="677" mass="74397">MAEAEDLITDAARHATIFARQLWQRRRHKPDAPGIIQLADVADRVDLLIGAVFGVRYSLRVAQPAAPRTALAALFRRGDLPLPARAIPATDGSSLWLPGDFQSSDFDASLERFRTMALQQAMRARRGGVQAIAALPSPLERDICLLLEACASDEALARMLPGLADSIHALRASALAARPPLETISPWYRPLELLLRSILQSRCGAAPDGIAGCATPALSIARARRLAPRLAAIDLASSRWGAAAVLKDYWTGDVVPAAAPASGFNAMDQGDTGGPGKPPRSARLARRPKARAAAKDEDDERQGVWMVQPSQPMEHAEDPMGMQRPTDRDEQTPAEEFADSLSELAEARLVSTPGRPKDILLSDDPPDGHATTRPESMQAGAASVHYPEWDYRLGAYRDPGTTVHLLAPGAASAEWVEQTLEKHRCRLDVIRRRFEMLRPERTRLRKQREGDGIDLAAYIEALADRRAGRAMPQALYESQRPGKRDMAIMLLIDISGSTDSWLSATQRVIDVEREALLLVCTALEGLGEPYSVQAFSGEGPQGVTVSAVKHFNERYDMQIARRIAALEPERYTRTGAALRHASMLLMKEASQHRLLLLLSDGKPNDADDYEGRYGVEDMRRAVGEAKLQGIFPFCLTIDRQAASYLPAVFGPRQYALLPKPELLPTVLLDWMRRLLSR</sequence>
<evidence type="ECO:0000256" key="1">
    <source>
        <dbReference type="SAM" id="MobiDB-lite"/>
    </source>
</evidence>
<dbReference type="PANTHER" id="PTHR41248">
    <property type="entry name" value="NORD PROTEIN"/>
    <property type="match status" value="1"/>
</dbReference>
<name>A0A1M5NDR0_9BURK</name>
<evidence type="ECO:0000259" key="2">
    <source>
        <dbReference type="PROSITE" id="PS50234"/>
    </source>
</evidence>
<reference evidence="3 4" key="1">
    <citation type="submission" date="2016-11" db="EMBL/GenBank/DDBJ databases">
        <authorList>
            <person name="Jaros S."/>
            <person name="Januszkiewicz K."/>
            <person name="Wedrychowicz H."/>
        </authorList>
    </citation>
    <scope>NUCLEOTIDE SEQUENCE [LARGE SCALE GENOMIC DNA]</scope>
    <source>
        <strain evidence="3 4">CGMCC 1.10190</strain>
    </source>
</reference>
<organism evidence="3 4">
    <name type="scientific">Pollutimonas bauzanensis</name>
    <dbReference type="NCBI Taxonomy" id="658167"/>
    <lineage>
        <taxon>Bacteria</taxon>
        <taxon>Pseudomonadati</taxon>
        <taxon>Pseudomonadota</taxon>
        <taxon>Betaproteobacteria</taxon>
        <taxon>Burkholderiales</taxon>
        <taxon>Alcaligenaceae</taxon>
        <taxon>Pollutimonas</taxon>
    </lineage>
</organism>
<evidence type="ECO:0000313" key="3">
    <source>
        <dbReference type="EMBL" id="SHG87650.1"/>
    </source>
</evidence>
<dbReference type="RefSeq" id="WP_073101467.1">
    <property type="nucleotide sequence ID" value="NZ_FQXE01000001.1"/>
</dbReference>
<dbReference type="Pfam" id="PF00092">
    <property type="entry name" value="VWA"/>
    <property type="match status" value="1"/>
</dbReference>
<dbReference type="InterPro" id="IPR051928">
    <property type="entry name" value="NorD/CobT"/>
</dbReference>
<feature type="domain" description="VWFA" evidence="2">
    <location>
        <begin position="487"/>
        <end position="637"/>
    </location>
</feature>
<dbReference type="Proteomes" id="UP000184226">
    <property type="component" value="Unassembled WGS sequence"/>
</dbReference>